<dbReference type="InterPro" id="IPR000073">
    <property type="entry name" value="AB_hydrolase_1"/>
</dbReference>
<dbReference type="RefSeq" id="WP_386763404.1">
    <property type="nucleotide sequence ID" value="NZ_JBHSTI010000002.1"/>
</dbReference>
<dbReference type="GO" id="GO:0016787">
    <property type="term" value="F:hydrolase activity"/>
    <property type="evidence" value="ECO:0007669"/>
    <property type="project" value="UniProtKB-KW"/>
</dbReference>
<keyword evidence="3" id="KW-1185">Reference proteome</keyword>
<sequence>MSARSRRGTLAMRPWDWSFPSRPVSHREVVSALPAEDSGRPPLLMVHGVAHAAWCFEENWLPAAAEQGWPSYAVSLRGHGGSAGGRHLKRTLTRDYVHDVMQTITELPEPPVLIGHSMGAVVAQLVAERYPLRGLVLLTPAPLHAAIGDLWEIAKDRPVDALGAVVGRTLSMEPEILFEGLDAETARRYSDRTQTESPLVQWELLVPRKVGPVRCPVLVVGTPSDRLVRPADVQRTAELYGVEPQWFPGMGHDVMLDRGWDRVLDAVLAFAADLPAWGQAPAR</sequence>
<dbReference type="SUPFAM" id="SSF53474">
    <property type="entry name" value="alpha/beta-Hydrolases"/>
    <property type="match status" value="1"/>
</dbReference>
<protein>
    <submittedName>
        <fullName evidence="2">Alpha/beta hydrolase</fullName>
    </submittedName>
</protein>
<proteinExistence type="predicted"/>
<accession>A0ABW1SVC8</accession>
<dbReference type="PANTHER" id="PTHR42886:SF42">
    <property type="entry name" value="ALPHA_BETA-HYDROLASES SUPERFAMILY PROTEIN"/>
    <property type="match status" value="1"/>
</dbReference>
<keyword evidence="2" id="KW-0378">Hydrolase</keyword>
<dbReference type="PANTHER" id="PTHR42886">
    <property type="entry name" value="RE40534P-RELATED"/>
    <property type="match status" value="1"/>
</dbReference>
<evidence type="ECO:0000259" key="1">
    <source>
        <dbReference type="Pfam" id="PF12697"/>
    </source>
</evidence>
<evidence type="ECO:0000313" key="3">
    <source>
        <dbReference type="Proteomes" id="UP001596138"/>
    </source>
</evidence>
<name>A0ABW1SVC8_9ACTN</name>
<evidence type="ECO:0000313" key="2">
    <source>
        <dbReference type="EMBL" id="MFC6236357.1"/>
    </source>
</evidence>
<reference evidence="3" key="1">
    <citation type="journal article" date="2019" name="Int. J. Syst. Evol. Microbiol.">
        <title>The Global Catalogue of Microorganisms (GCM) 10K type strain sequencing project: providing services to taxonomists for standard genome sequencing and annotation.</title>
        <authorList>
            <consortium name="The Broad Institute Genomics Platform"/>
            <consortium name="The Broad Institute Genome Sequencing Center for Infectious Disease"/>
            <person name="Wu L."/>
            <person name="Ma J."/>
        </authorList>
    </citation>
    <scope>NUCLEOTIDE SEQUENCE [LARGE SCALE GENOMIC DNA]</scope>
    <source>
        <strain evidence="3">CGMCC 4.7317</strain>
    </source>
</reference>
<dbReference type="Proteomes" id="UP001596138">
    <property type="component" value="Unassembled WGS sequence"/>
</dbReference>
<gene>
    <name evidence="2" type="ORF">ACFQGU_00585</name>
</gene>
<comment type="caution">
    <text evidence="2">The sequence shown here is derived from an EMBL/GenBank/DDBJ whole genome shotgun (WGS) entry which is preliminary data.</text>
</comment>
<dbReference type="Gene3D" id="3.40.50.1820">
    <property type="entry name" value="alpha/beta hydrolase"/>
    <property type="match status" value="1"/>
</dbReference>
<dbReference type="EMBL" id="JBHSTI010000002">
    <property type="protein sequence ID" value="MFC6236357.1"/>
    <property type="molecule type" value="Genomic_DNA"/>
</dbReference>
<dbReference type="InterPro" id="IPR029058">
    <property type="entry name" value="AB_hydrolase_fold"/>
</dbReference>
<organism evidence="2 3">
    <name type="scientific">Longivirga aurantiaca</name>
    <dbReference type="NCBI Taxonomy" id="1837743"/>
    <lineage>
        <taxon>Bacteria</taxon>
        <taxon>Bacillati</taxon>
        <taxon>Actinomycetota</taxon>
        <taxon>Actinomycetes</taxon>
        <taxon>Sporichthyales</taxon>
        <taxon>Sporichthyaceae</taxon>
        <taxon>Longivirga</taxon>
    </lineage>
</organism>
<dbReference type="Pfam" id="PF12697">
    <property type="entry name" value="Abhydrolase_6"/>
    <property type="match status" value="1"/>
</dbReference>
<feature type="domain" description="AB hydrolase-1" evidence="1">
    <location>
        <begin position="43"/>
        <end position="266"/>
    </location>
</feature>